<dbReference type="Pfam" id="PF02743">
    <property type="entry name" value="dCache_1"/>
    <property type="match status" value="1"/>
</dbReference>
<dbReference type="InterPro" id="IPR037522">
    <property type="entry name" value="HD_GYP_dom"/>
</dbReference>
<keyword evidence="3 6" id="KW-0812">Transmembrane</keyword>
<dbReference type="Proteomes" id="UP000094271">
    <property type="component" value="Unassembled WGS sequence"/>
</dbReference>
<dbReference type="Gene3D" id="1.10.3210.10">
    <property type="entry name" value="Hypothetical protein af1432"/>
    <property type="match status" value="1"/>
</dbReference>
<dbReference type="EC" id="2.7.7.65" evidence="9"/>
<evidence type="ECO:0000313" key="11">
    <source>
        <dbReference type="EMBL" id="ODR55035.1"/>
    </source>
</evidence>
<dbReference type="Pfam" id="PF00990">
    <property type="entry name" value="GGDEF"/>
    <property type="match status" value="1"/>
</dbReference>
<evidence type="ECO:0000256" key="5">
    <source>
        <dbReference type="ARBA" id="ARBA00023136"/>
    </source>
</evidence>
<evidence type="ECO:0000256" key="6">
    <source>
        <dbReference type="SAM" id="Phobius"/>
    </source>
</evidence>
<dbReference type="PROSITE" id="PS51832">
    <property type="entry name" value="HD_GYP"/>
    <property type="match status" value="1"/>
</dbReference>
<keyword evidence="9" id="KW-0548">Nucleotidyltransferase</keyword>
<reference evidence="10 14" key="2">
    <citation type="submission" date="2016-08" db="EMBL/GenBank/DDBJ databases">
        <title>Characterization of Isolates of Eisenbergiella tayi Derived from Blood Cultures, Using Whole Genome Sequencing.</title>
        <authorList>
            <person name="Bernier A.-M."/>
            <person name="Burdz T."/>
            <person name="Wiebe D."/>
            <person name="Bernard K."/>
        </authorList>
    </citation>
    <scope>NUCLEOTIDE SEQUENCE [LARGE SCALE GENOMIC DNA]</scope>
    <source>
        <strain evidence="10 14">NML120146</strain>
    </source>
</reference>
<evidence type="ECO:0000259" key="7">
    <source>
        <dbReference type="PROSITE" id="PS50887"/>
    </source>
</evidence>
<dbReference type="InterPro" id="IPR029787">
    <property type="entry name" value="Nucleotide_cyclase"/>
</dbReference>
<dbReference type="SMART" id="SM00267">
    <property type="entry name" value="GGDEF"/>
    <property type="match status" value="1"/>
</dbReference>
<dbReference type="RefSeq" id="WP_044966639.1">
    <property type="nucleotide sequence ID" value="NZ_DBFYTW010000291.1"/>
</dbReference>
<comment type="subcellular location">
    <subcellularLocation>
        <location evidence="1">Cell membrane</location>
        <topology evidence="1">Multi-pass membrane protein</topology>
    </subcellularLocation>
</comment>
<dbReference type="SUPFAM" id="SSF55073">
    <property type="entry name" value="Nucleotide cyclase"/>
    <property type="match status" value="1"/>
</dbReference>
<dbReference type="CDD" id="cd12912">
    <property type="entry name" value="PDC2_MCP_like"/>
    <property type="match status" value="1"/>
</dbReference>
<comment type="caution">
    <text evidence="9">The sequence shown here is derived from an EMBL/GenBank/DDBJ whole genome shotgun (WGS) entry which is preliminary data.</text>
</comment>
<keyword evidence="14" id="KW-1185">Reference proteome</keyword>
<dbReference type="InterPro" id="IPR033479">
    <property type="entry name" value="dCache_1"/>
</dbReference>
<dbReference type="NCBIfam" id="TIGR00254">
    <property type="entry name" value="GGDEF"/>
    <property type="match status" value="1"/>
</dbReference>
<dbReference type="Proteomes" id="UP000094067">
    <property type="component" value="Unassembled WGS sequence"/>
</dbReference>
<dbReference type="AlphaFoldDB" id="A0A1E3AEZ8"/>
<protein>
    <submittedName>
        <fullName evidence="9">Putative diguanylate cyclase YcdT</fullName>
        <ecNumber evidence="9">2.7.7.65</ecNumber>
    </submittedName>
</protein>
<dbReference type="CDD" id="cd01949">
    <property type="entry name" value="GGDEF"/>
    <property type="match status" value="1"/>
</dbReference>
<dbReference type="EMBL" id="MEHD01000051">
    <property type="protein sequence ID" value="ODR45744.1"/>
    <property type="molecule type" value="Genomic_DNA"/>
</dbReference>
<proteinExistence type="predicted"/>
<evidence type="ECO:0000259" key="8">
    <source>
        <dbReference type="PROSITE" id="PS51832"/>
    </source>
</evidence>
<dbReference type="EMBL" id="MEHA01000002">
    <property type="protein sequence ID" value="ODR55035.1"/>
    <property type="molecule type" value="Genomic_DNA"/>
</dbReference>
<dbReference type="GO" id="GO:0005886">
    <property type="term" value="C:plasma membrane"/>
    <property type="evidence" value="ECO:0007669"/>
    <property type="project" value="UniProtKB-SubCell"/>
</dbReference>
<evidence type="ECO:0000256" key="2">
    <source>
        <dbReference type="ARBA" id="ARBA00022475"/>
    </source>
</evidence>
<keyword evidence="4 6" id="KW-1133">Transmembrane helix</keyword>
<evidence type="ECO:0000313" key="13">
    <source>
        <dbReference type="Proteomes" id="UP000094271"/>
    </source>
</evidence>
<dbReference type="EMBL" id="MCGH01000002">
    <property type="protein sequence ID" value="ODM07304.1"/>
    <property type="molecule type" value="Genomic_DNA"/>
</dbReference>
<evidence type="ECO:0000256" key="4">
    <source>
        <dbReference type="ARBA" id="ARBA00022989"/>
    </source>
</evidence>
<dbReference type="PANTHER" id="PTHR45138">
    <property type="entry name" value="REGULATORY COMPONENTS OF SENSORY TRANSDUCTION SYSTEM"/>
    <property type="match status" value="1"/>
</dbReference>
<feature type="transmembrane region" description="Helical" evidence="6">
    <location>
        <begin position="279"/>
        <end position="301"/>
    </location>
</feature>
<accession>A0A1E3AEZ8</accession>
<evidence type="ECO:0000313" key="14">
    <source>
        <dbReference type="Proteomes" id="UP000094869"/>
    </source>
</evidence>
<reference evidence="9 12" key="1">
    <citation type="submission" date="2016-07" db="EMBL/GenBank/DDBJ databases">
        <title>Characterization of isolates of Eisenbergiella tayi derived from blood cultures, using whole genome sequencing.</title>
        <authorList>
            <person name="Burdz T."/>
            <person name="Wiebe D."/>
            <person name="Huynh C."/>
            <person name="Bernard K."/>
        </authorList>
    </citation>
    <scope>NUCLEOTIDE SEQUENCE [LARGE SCALE GENOMIC DNA]</scope>
    <source>
        <strain evidence="9 12">NML 110608</strain>
    </source>
</reference>
<dbReference type="GO" id="GO:0043709">
    <property type="term" value="P:cell adhesion involved in single-species biofilm formation"/>
    <property type="evidence" value="ECO:0007669"/>
    <property type="project" value="TreeGrafter"/>
</dbReference>
<evidence type="ECO:0000256" key="1">
    <source>
        <dbReference type="ARBA" id="ARBA00004651"/>
    </source>
</evidence>
<keyword evidence="9" id="KW-0808">Transferase</keyword>
<organism evidence="9 12">
    <name type="scientific">Eisenbergiella tayi</name>
    <dbReference type="NCBI Taxonomy" id="1432052"/>
    <lineage>
        <taxon>Bacteria</taxon>
        <taxon>Bacillati</taxon>
        <taxon>Bacillota</taxon>
        <taxon>Clostridia</taxon>
        <taxon>Lachnospirales</taxon>
        <taxon>Lachnospiraceae</taxon>
        <taxon>Eisenbergiella</taxon>
    </lineage>
</organism>
<dbReference type="PATRIC" id="fig|1432052.4.peg.3561"/>
<dbReference type="Proteomes" id="UP000094869">
    <property type="component" value="Unassembled WGS sequence"/>
</dbReference>
<feature type="domain" description="HD-GYP" evidence="8">
    <location>
        <begin position="493"/>
        <end position="695"/>
    </location>
</feature>
<dbReference type="Pfam" id="PF13487">
    <property type="entry name" value="HD_5"/>
    <property type="match status" value="1"/>
</dbReference>
<dbReference type="InterPro" id="IPR029151">
    <property type="entry name" value="Sensor-like_sf"/>
</dbReference>
<dbReference type="GO" id="GO:0052621">
    <property type="term" value="F:diguanylate cyclase activity"/>
    <property type="evidence" value="ECO:0007669"/>
    <property type="project" value="UniProtKB-EC"/>
</dbReference>
<dbReference type="GO" id="GO:1902201">
    <property type="term" value="P:negative regulation of bacterial-type flagellum-dependent cell motility"/>
    <property type="evidence" value="ECO:0007669"/>
    <property type="project" value="TreeGrafter"/>
</dbReference>
<dbReference type="Gene3D" id="3.30.450.20">
    <property type="entry name" value="PAS domain"/>
    <property type="match status" value="2"/>
</dbReference>
<feature type="domain" description="GGDEF" evidence="7">
    <location>
        <begin position="396"/>
        <end position="528"/>
    </location>
</feature>
<keyword evidence="5 6" id="KW-0472">Membrane</keyword>
<evidence type="ECO:0000313" key="9">
    <source>
        <dbReference type="EMBL" id="ODM07304.1"/>
    </source>
</evidence>
<dbReference type="PANTHER" id="PTHR45138:SF9">
    <property type="entry name" value="DIGUANYLATE CYCLASE DGCM-RELATED"/>
    <property type="match status" value="1"/>
</dbReference>
<dbReference type="OrthoDB" id="9804747at2"/>
<dbReference type="SUPFAM" id="SSF103190">
    <property type="entry name" value="Sensory domain-like"/>
    <property type="match status" value="1"/>
</dbReference>
<keyword evidence="2" id="KW-1003">Cell membrane</keyword>
<dbReference type="InterPro" id="IPR050469">
    <property type="entry name" value="Diguanylate_Cyclase"/>
</dbReference>
<reference evidence="11 13" key="3">
    <citation type="submission" date="2016-08" db="EMBL/GenBank/DDBJ databases">
        <authorList>
            <person name="Seilhamer J.J."/>
        </authorList>
    </citation>
    <scope>NUCLEOTIDE SEQUENCE [LARGE SCALE GENOMIC DNA]</scope>
    <source>
        <strain evidence="11 13">NML150140-1</strain>
    </source>
</reference>
<evidence type="ECO:0000313" key="12">
    <source>
        <dbReference type="Proteomes" id="UP000094067"/>
    </source>
</evidence>
<evidence type="ECO:0000256" key="3">
    <source>
        <dbReference type="ARBA" id="ARBA00022692"/>
    </source>
</evidence>
<gene>
    <name evidence="9" type="primary">ycdT_1</name>
    <name evidence="11" type="ORF">BEI59_03685</name>
    <name evidence="9" type="ORF">BEI61_03194</name>
    <name evidence="10" type="ORF">BEI63_28600</name>
</gene>
<dbReference type="InterPro" id="IPR043128">
    <property type="entry name" value="Rev_trsase/Diguanyl_cyclase"/>
</dbReference>
<dbReference type="InterPro" id="IPR000160">
    <property type="entry name" value="GGDEF_dom"/>
</dbReference>
<evidence type="ECO:0000313" key="10">
    <source>
        <dbReference type="EMBL" id="ODR45744.1"/>
    </source>
</evidence>
<name>A0A1E3AEZ8_9FIRM</name>
<dbReference type="CDD" id="cd18773">
    <property type="entry name" value="PDC1_HK_sensor"/>
    <property type="match status" value="1"/>
</dbReference>
<dbReference type="PROSITE" id="PS50887">
    <property type="entry name" value="GGDEF"/>
    <property type="match status" value="1"/>
</dbReference>
<dbReference type="Gene3D" id="3.30.70.270">
    <property type="match status" value="1"/>
</dbReference>
<sequence>MKFRHKALTIKKEIFLMSFAFLATVSLVFSGVFLHILYKKNMENAGNSLRECNAQIVIYTEGMFHENESIVNILSRADTIVNGGSGNPAAVLKIYDAILKDNSNITYIYSGYADGRLYINNYDIPDNYDPTDRPWYQAAVASDGVARLVYEDAANGEWLFSQSKKLVDDEGNVVGAVSVDCSNELISRQLSTRYQYASQRSFITDLSGKVLIHPDERYINDTILNYMEKDSWDKIIAGKVSYGEYQKNGIKAMAYFEQFPGTDFIVCTAIDAREVTQPIVWNMVHLLFMLAGLSLLFGFLLSRVLLYRFGGPILELKRRIENVVRGCPEEYREAGFYNAELNGIADSITIIVKNIAKKEEQRKEAEYTSFHDSMTGLYNRRFFSEELRRLDVKRNYPLCIICCDVNGLKLVNDVFGHDVGDQLICRVAESLAGVCRADDILARVGGDEFALLLSHTSEEDAEGIIARIREGFPAENIRGAQISASFGYGVKKKKEDSIAVILRSADQMMYRRKLTESEEMKQQTVANIIEASAKEGLVTELTEKEEHALEQLSAALCPGDEALLKQAYRLRKIGLCSLFQSNMKNEEEIMLSGINRRHTDNSYRILSASGEYRGAAGYVLHYTEHWDGSGWPAGLAGRDIPLLSRVIAAVDAFVSENSDGFRLKQHDGWYDPEITALLQNLSEDGIQQESAPDVS</sequence>